<proteinExistence type="predicted"/>
<dbReference type="EMBL" id="CM055111">
    <property type="protein sequence ID" value="KAJ7520137.1"/>
    <property type="molecule type" value="Genomic_DNA"/>
</dbReference>
<comment type="caution">
    <text evidence="1">The sequence shown here is derived from an EMBL/GenBank/DDBJ whole genome shotgun (WGS) entry which is preliminary data.</text>
</comment>
<sequence length="547" mass="60003">MKVEKGDSRHRFCSRIRLFVQHLFKQILLSRCLLQEGISRMCRGLSVEKSHSDVVNNESANPPALTWVLSARNPEHSIDCPDYLLGDSHETTSNTVQATKISRVVSSSSSLGDGNASSKNGWVSDWKLTDHNPCLGPQATLKGYSIILPTNLYSEAGTTTNQAAASYATSQGSSGAETCSCAKDTAPSLDSILQNDAILPDILQSWSAWEASVLRKDESVIEDNSEPIIHDDTNASSVRGSFDSLCDDLEVEKKSKLSQGVTSDQINGCKFAGISRSEKRLNVGHSPSPGSEGLIATVSVNVKKHYRGVRQRPSGKWAAEIRDPHKGVRLWLGSFETAEKAAVAYDTAAKRIRGRKAKLNFVETTNTFEVPAQACKRRANSLGKPRAIVSTDCKQAGKTKITTASIDINKRIYKSRSGQIPQMEHLISTYTPTYQTDQAPTTADASPCNKWREAQSHIHTSIDQEKLVDENHVCLELELKLLQDMLYRDLFHELLNAPCAAANQPNDETSSKYVAAAGASSLRQYEQISSSDMVMDNGGVELWNFDH</sequence>
<evidence type="ECO:0000313" key="2">
    <source>
        <dbReference type="Proteomes" id="UP001162992"/>
    </source>
</evidence>
<keyword evidence="2" id="KW-1185">Reference proteome</keyword>
<protein>
    <submittedName>
        <fullName evidence="1">Uncharacterized protein</fullName>
    </submittedName>
</protein>
<reference evidence="2" key="1">
    <citation type="journal article" date="2024" name="Proc. Natl. Acad. Sci. U.S.A.">
        <title>Extraordinary preservation of gene collinearity over three hundred million years revealed in homosporous lycophytes.</title>
        <authorList>
            <person name="Li C."/>
            <person name="Wickell D."/>
            <person name="Kuo L.Y."/>
            <person name="Chen X."/>
            <person name="Nie B."/>
            <person name="Liao X."/>
            <person name="Peng D."/>
            <person name="Ji J."/>
            <person name="Jenkins J."/>
            <person name="Williams M."/>
            <person name="Shu S."/>
            <person name="Plott C."/>
            <person name="Barry K."/>
            <person name="Rajasekar S."/>
            <person name="Grimwood J."/>
            <person name="Han X."/>
            <person name="Sun S."/>
            <person name="Hou Z."/>
            <person name="He W."/>
            <person name="Dai G."/>
            <person name="Sun C."/>
            <person name="Schmutz J."/>
            <person name="Leebens-Mack J.H."/>
            <person name="Li F.W."/>
            <person name="Wang L."/>
        </authorList>
    </citation>
    <scope>NUCLEOTIDE SEQUENCE [LARGE SCALE GENOMIC DNA]</scope>
    <source>
        <strain evidence="2">cv. PW_Plant_1</strain>
    </source>
</reference>
<name>A0ACC2ARJ2_DIPCM</name>
<dbReference type="Proteomes" id="UP001162992">
    <property type="component" value="Chromosome 20"/>
</dbReference>
<organism evidence="1 2">
    <name type="scientific">Diphasiastrum complanatum</name>
    <name type="common">Issler's clubmoss</name>
    <name type="synonym">Lycopodium complanatum</name>
    <dbReference type="NCBI Taxonomy" id="34168"/>
    <lineage>
        <taxon>Eukaryota</taxon>
        <taxon>Viridiplantae</taxon>
        <taxon>Streptophyta</taxon>
        <taxon>Embryophyta</taxon>
        <taxon>Tracheophyta</taxon>
        <taxon>Lycopodiopsida</taxon>
        <taxon>Lycopodiales</taxon>
        <taxon>Lycopodiaceae</taxon>
        <taxon>Lycopodioideae</taxon>
        <taxon>Diphasiastrum</taxon>
    </lineage>
</organism>
<accession>A0ACC2ARJ2</accession>
<evidence type="ECO:0000313" key="1">
    <source>
        <dbReference type="EMBL" id="KAJ7520137.1"/>
    </source>
</evidence>
<gene>
    <name evidence="1" type="ORF">O6H91_20G068200</name>
</gene>